<feature type="domain" description="Glycosyl transferase family 1" evidence="3">
    <location>
        <begin position="189"/>
        <end position="350"/>
    </location>
</feature>
<dbReference type="InterPro" id="IPR028098">
    <property type="entry name" value="Glyco_trans_4-like_N"/>
</dbReference>
<comment type="caution">
    <text evidence="5">The sequence shown here is derived from an EMBL/GenBank/DDBJ whole genome shotgun (WGS) entry which is preliminary data.</text>
</comment>
<sequence>MDKTTLARLDAPSPRLHVMEVVGNGIVGGMERCVERLIDHLGQGDRFRFTVLCPFEGDFSDRVRAAGAEVVVVPMPEDPPWAAIQMVTGLIRHARVDLLHAHLPNAHQLAGLVGRLAGVPVVSTIHGRQIIMPDLEVHRMVGSHLSVVCQHSYYHALGLGIDPDKLSCEPNGVDTLAFRPGPRPEQGLRERFGLPRDTLLVGLVGRLSPEKAPDVFLRAASLLHERMPEVHFMVVGEGPMRAQLVEAIDRQGLPSHVHMVGRIDDVLPVYHDLDLQVSSSHSEAMPLALMEGMATGLPVIATRVGGVPEIVEHGRSGWLVAARDHEDIAGRMAQMLSQPELRRSMGQRARISMEQRHGLPQRLEAVALRLQQLARPLALEPRRIASAPPLTGTGLAA</sequence>
<dbReference type="Gene3D" id="3.40.50.2000">
    <property type="entry name" value="Glycogen Phosphorylase B"/>
    <property type="match status" value="2"/>
</dbReference>
<evidence type="ECO:0000256" key="1">
    <source>
        <dbReference type="ARBA" id="ARBA00022676"/>
    </source>
</evidence>
<keyword evidence="6" id="KW-1185">Reference proteome</keyword>
<protein>
    <submittedName>
        <fullName evidence="5">Glycosyltransferase involved in cell wall biosynthesis</fullName>
    </submittedName>
</protein>
<feature type="domain" description="Glycosyltransferase subfamily 4-like N-terminal" evidence="4">
    <location>
        <begin position="27"/>
        <end position="175"/>
    </location>
</feature>
<dbReference type="Pfam" id="PF13439">
    <property type="entry name" value="Glyco_transf_4"/>
    <property type="match status" value="1"/>
</dbReference>
<evidence type="ECO:0000313" key="6">
    <source>
        <dbReference type="Proteomes" id="UP000574369"/>
    </source>
</evidence>
<keyword evidence="1" id="KW-0328">Glycosyltransferase</keyword>
<accession>A0ABR6GKQ9</accession>
<evidence type="ECO:0000313" key="5">
    <source>
        <dbReference type="EMBL" id="MBB3192695.1"/>
    </source>
</evidence>
<dbReference type="Pfam" id="PF00534">
    <property type="entry name" value="Glycos_transf_1"/>
    <property type="match status" value="1"/>
</dbReference>
<dbReference type="PANTHER" id="PTHR12526:SF510">
    <property type="entry name" value="D-INOSITOL 3-PHOSPHATE GLYCOSYLTRANSFERASE"/>
    <property type="match status" value="1"/>
</dbReference>
<dbReference type="InterPro" id="IPR001296">
    <property type="entry name" value="Glyco_trans_1"/>
</dbReference>
<gene>
    <name evidence="5" type="ORF">FHS28_000060</name>
</gene>
<reference evidence="5 6" key="1">
    <citation type="submission" date="2020-08" db="EMBL/GenBank/DDBJ databases">
        <title>Genomic Encyclopedia of Type Strains, Phase III (KMG-III): the genomes of soil and plant-associated and newly described type strains.</title>
        <authorList>
            <person name="Whitman W."/>
        </authorList>
    </citation>
    <scope>NUCLEOTIDE SEQUENCE [LARGE SCALE GENOMIC DNA]</scope>
    <source>
        <strain evidence="5 6">CECT 7247</strain>
    </source>
</reference>
<evidence type="ECO:0000259" key="3">
    <source>
        <dbReference type="Pfam" id="PF00534"/>
    </source>
</evidence>
<evidence type="ECO:0000256" key="2">
    <source>
        <dbReference type="ARBA" id="ARBA00022679"/>
    </source>
</evidence>
<dbReference type="RefSeq" id="WP_088449609.1">
    <property type="nucleotide sequence ID" value="NZ_JACHXO010000001.1"/>
</dbReference>
<organism evidence="5 6">
    <name type="scientific">Roseateles terrae</name>
    <dbReference type="NCBI Taxonomy" id="431060"/>
    <lineage>
        <taxon>Bacteria</taxon>
        <taxon>Pseudomonadati</taxon>
        <taxon>Pseudomonadota</taxon>
        <taxon>Betaproteobacteria</taxon>
        <taxon>Burkholderiales</taxon>
        <taxon>Sphaerotilaceae</taxon>
        <taxon>Roseateles</taxon>
    </lineage>
</organism>
<proteinExistence type="predicted"/>
<dbReference type="EMBL" id="JACHXO010000001">
    <property type="protein sequence ID" value="MBB3192695.1"/>
    <property type="molecule type" value="Genomic_DNA"/>
</dbReference>
<name>A0ABR6GKQ9_9BURK</name>
<dbReference type="PANTHER" id="PTHR12526">
    <property type="entry name" value="GLYCOSYLTRANSFERASE"/>
    <property type="match status" value="1"/>
</dbReference>
<evidence type="ECO:0000259" key="4">
    <source>
        <dbReference type="Pfam" id="PF13439"/>
    </source>
</evidence>
<keyword evidence="2" id="KW-0808">Transferase</keyword>
<dbReference type="SUPFAM" id="SSF53756">
    <property type="entry name" value="UDP-Glycosyltransferase/glycogen phosphorylase"/>
    <property type="match status" value="1"/>
</dbReference>
<dbReference type="Proteomes" id="UP000574369">
    <property type="component" value="Unassembled WGS sequence"/>
</dbReference>